<reference evidence="1 2" key="1">
    <citation type="journal article" date="2013" name="Genome Announc.">
        <title>Draft Genome Sequence of the Psychrophilic and Alkaliphilic Rhodonellum psychrophilum Strain GCM71T.</title>
        <authorList>
            <person name="Hauptmann A.L."/>
            <person name="Glaring M.A."/>
            <person name="Hallin P.F."/>
            <person name="Prieme A."/>
            <person name="Stougaard P."/>
        </authorList>
    </citation>
    <scope>NUCLEOTIDE SEQUENCE [LARGE SCALE GENOMIC DNA]</scope>
    <source>
        <strain evidence="1 2">GCM71</strain>
    </source>
</reference>
<accession>U5C043</accession>
<dbReference type="PATRIC" id="fig|1123057.7.peg.3599"/>
<name>U5C043_9BACT</name>
<dbReference type="Proteomes" id="UP000016843">
    <property type="component" value="Unassembled WGS sequence"/>
</dbReference>
<organism evidence="1 2">
    <name type="scientific">Rhodonellum psychrophilum GCM71 = DSM 17998</name>
    <dbReference type="NCBI Taxonomy" id="1123057"/>
    <lineage>
        <taxon>Bacteria</taxon>
        <taxon>Pseudomonadati</taxon>
        <taxon>Bacteroidota</taxon>
        <taxon>Cytophagia</taxon>
        <taxon>Cytophagales</taxon>
        <taxon>Cytophagaceae</taxon>
        <taxon>Rhodonellum</taxon>
    </lineage>
</organism>
<dbReference type="eggNOG" id="ENOG502Z8FP">
    <property type="taxonomic scope" value="Bacteria"/>
</dbReference>
<proteinExistence type="predicted"/>
<keyword evidence="2" id="KW-1185">Reference proteome</keyword>
<protein>
    <submittedName>
        <fullName evidence="1">Uncharacterized protein</fullName>
    </submittedName>
</protein>
<dbReference type="EMBL" id="AWXR01000048">
    <property type="protein sequence ID" value="ERM81532.1"/>
    <property type="molecule type" value="Genomic_DNA"/>
</dbReference>
<evidence type="ECO:0000313" key="2">
    <source>
        <dbReference type="Proteomes" id="UP000016843"/>
    </source>
</evidence>
<dbReference type="AlphaFoldDB" id="U5C043"/>
<sequence>MPSKNAYESLIKSGIAVDSCAYNTFDTLETTEDIEEIIKFCRGFCDSLGNPLKITTNFIMANPDFNKIKESKFKNYYFKDLLDTYEYYQGENRTFQAITYAIGENVFFPQLHGREHLQVNHWLKALMNGDKESINAFDQDVWGHPSNYEKVYGINFSSAFHINSESELNFCKQSVIDASDLFYKSFGFRSETFIAPRFIWPKEMERTLYQSGIRALQGKLVQLKPEIGLSNNKLKNKINWMGKSNSSQLQYLIRNVFFEPSQKPSFSWELDAMNRIDTAFFWGKPAVISMHRLNFMGGLSVQNRKNCFERLGGLINSVQKKYPNIEFLSSNELYHLLYGK</sequence>
<evidence type="ECO:0000313" key="1">
    <source>
        <dbReference type="EMBL" id="ERM81532.1"/>
    </source>
</evidence>
<gene>
    <name evidence="1" type="ORF">P872_09255</name>
</gene>
<comment type="caution">
    <text evidence="1">The sequence shown here is derived from an EMBL/GenBank/DDBJ whole genome shotgun (WGS) entry which is preliminary data.</text>
</comment>